<keyword evidence="1" id="KW-0343">GTPase activation</keyword>
<dbReference type="GO" id="GO:0005543">
    <property type="term" value="F:phospholipid binding"/>
    <property type="evidence" value="ECO:0007669"/>
    <property type="project" value="InterPro"/>
</dbReference>
<evidence type="ECO:0000313" key="7">
    <source>
        <dbReference type="EMBL" id="THG00657.1"/>
    </source>
</evidence>
<dbReference type="EMBL" id="SDRB02011618">
    <property type="protein sequence ID" value="THG00657.1"/>
    <property type="molecule type" value="Genomic_DNA"/>
</dbReference>
<keyword evidence="8" id="KW-1185">Reference proteome</keyword>
<dbReference type="InterPro" id="IPR044518">
    <property type="entry name" value="ARF_GAP_AGD11/12/13"/>
</dbReference>
<dbReference type="Proteomes" id="UP000306102">
    <property type="component" value="Unassembled WGS sequence"/>
</dbReference>
<dbReference type="Gene3D" id="1.10.220.150">
    <property type="entry name" value="Arf GTPase activating protein"/>
    <property type="match status" value="3"/>
</dbReference>
<dbReference type="PANTHER" id="PTHR46220">
    <property type="entry name" value="ADP-RIBOSYLATION FACTOR GTPASE-ACTIVATING PROTEIN AGD12"/>
    <property type="match status" value="1"/>
</dbReference>
<keyword evidence="2" id="KW-0479">Metal-binding</keyword>
<reference evidence="7 8" key="1">
    <citation type="journal article" date="2018" name="Proc. Natl. Acad. Sci. U.S.A.">
        <title>Draft genome sequence of Camellia sinensis var. sinensis provides insights into the evolution of the tea genome and tea quality.</title>
        <authorList>
            <person name="Wei C."/>
            <person name="Yang H."/>
            <person name="Wang S."/>
            <person name="Zhao J."/>
            <person name="Liu C."/>
            <person name="Gao L."/>
            <person name="Xia E."/>
            <person name="Lu Y."/>
            <person name="Tai Y."/>
            <person name="She G."/>
            <person name="Sun J."/>
            <person name="Cao H."/>
            <person name="Tong W."/>
            <person name="Gao Q."/>
            <person name="Li Y."/>
            <person name="Deng W."/>
            <person name="Jiang X."/>
            <person name="Wang W."/>
            <person name="Chen Q."/>
            <person name="Zhang S."/>
            <person name="Li H."/>
            <person name="Wu J."/>
            <person name="Wang P."/>
            <person name="Li P."/>
            <person name="Shi C."/>
            <person name="Zheng F."/>
            <person name="Jian J."/>
            <person name="Huang B."/>
            <person name="Shan D."/>
            <person name="Shi M."/>
            <person name="Fang C."/>
            <person name="Yue Y."/>
            <person name="Li F."/>
            <person name="Li D."/>
            <person name="Wei S."/>
            <person name="Han B."/>
            <person name="Jiang C."/>
            <person name="Yin Y."/>
            <person name="Xia T."/>
            <person name="Zhang Z."/>
            <person name="Bennetzen J.L."/>
            <person name="Zhao S."/>
            <person name="Wan X."/>
        </authorList>
    </citation>
    <scope>NUCLEOTIDE SEQUENCE [LARGE SCALE GENOMIC DNA]</scope>
    <source>
        <strain evidence="8">cv. Shuchazao</strain>
        <tissue evidence="7">Leaf</tissue>
    </source>
</reference>
<dbReference type="Pfam" id="PF00168">
    <property type="entry name" value="C2"/>
    <property type="match status" value="2"/>
</dbReference>
<proteinExistence type="predicted"/>
<gene>
    <name evidence="7" type="ORF">TEA_010157</name>
</gene>
<organism evidence="7 8">
    <name type="scientific">Camellia sinensis var. sinensis</name>
    <name type="common">China tea</name>
    <dbReference type="NCBI Taxonomy" id="542762"/>
    <lineage>
        <taxon>Eukaryota</taxon>
        <taxon>Viridiplantae</taxon>
        <taxon>Streptophyta</taxon>
        <taxon>Embryophyta</taxon>
        <taxon>Tracheophyta</taxon>
        <taxon>Spermatophyta</taxon>
        <taxon>Magnoliopsida</taxon>
        <taxon>eudicotyledons</taxon>
        <taxon>Gunneridae</taxon>
        <taxon>Pentapetalae</taxon>
        <taxon>asterids</taxon>
        <taxon>Ericales</taxon>
        <taxon>Theaceae</taxon>
        <taxon>Camellia</taxon>
    </lineage>
</organism>
<dbReference type="InterPro" id="IPR035892">
    <property type="entry name" value="C2_domain_sf"/>
</dbReference>
<sequence>MITSAMAFGDAGMFGNMQIGKWLKSNDNALKEDSTVNIIDGKVLSVTLDEWSDDEIDAMIEVGGNASANSIYEAFIPQGYTKPGPESGHEERAKFIRSKYELQEFLKPSLRISSIPSNSKKNSLKASLSRKIMDTFSSSSSQKLVLSVTLDEWSDDEIDAMIEVGGNASANSIYEAFIPQGYTKPGPESGHEERAKFIRSKYELQEFLKPSLRISSIPSNSKKNSLKASLSRKIMDTFSSSSSQKLVLSVTLDEWSDDEIDAMIEVGGNASANSIYEAFIPQGYTKPGPESGHEERAKFIRSKYELQEFLKPSLRISSIPSNSKKNSLKASLSRKIMDTFSSSSSQKLEGMVEFIGMLKVKVLKGINLAVRDMLSSDPYVVLTLGQQGSDSHFCFILKAEPYGHGQGLQFIPSSGISYMNCFSPSIIKSNLNPVWNEELMLSVPQNFGPVKLEVYDHDTFSADDIMGQAEIDIQPMITSAMAFGDAGMFGNMQIGKWLKSNDNALKEDSTVNIIDGKVKQDVSLKLQNVESGELELELEWIPLEQ</sequence>
<evidence type="ECO:0000256" key="2">
    <source>
        <dbReference type="ARBA" id="ARBA00022723"/>
    </source>
</evidence>
<accession>A0A4V3WKG1</accession>
<evidence type="ECO:0000256" key="4">
    <source>
        <dbReference type="ARBA" id="ARBA00022833"/>
    </source>
</evidence>
<dbReference type="FunFam" id="2.60.40.150:FF:000190">
    <property type="entry name" value="ADP-ribosylation factor GTPase-activating protein AGD12"/>
    <property type="match status" value="1"/>
</dbReference>
<dbReference type="Pfam" id="PF01412">
    <property type="entry name" value="ArfGap"/>
    <property type="match status" value="3"/>
</dbReference>
<feature type="domain" description="C2" evidence="6">
    <location>
        <begin position="334"/>
        <end position="486"/>
    </location>
</feature>
<dbReference type="InterPro" id="IPR037278">
    <property type="entry name" value="ARFGAP/RecO"/>
</dbReference>
<keyword evidence="4" id="KW-0862">Zinc</keyword>
<dbReference type="GO" id="GO:0008270">
    <property type="term" value="F:zinc ion binding"/>
    <property type="evidence" value="ECO:0007669"/>
    <property type="project" value="UniProtKB-KW"/>
</dbReference>
<dbReference type="AlphaFoldDB" id="A0A4V3WKG1"/>
<name>A0A4V3WKG1_CAMSN</name>
<dbReference type="SUPFAM" id="SSF49562">
    <property type="entry name" value="C2 domain (Calcium/lipid-binding domain, CaLB)"/>
    <property type="match status" value="1"/>
</dbReference>
<dbReference type="SMART" id="SM00239">
    <property type="entry name" value="C2"/>
    <property type="match status" value="1"/>
</dbReference>
<dbReference type="InterPro" id="IPR038508">
    <property type="entry name" value="ArfGAP_dom_sf"/>
</dbReference>
<protein>
    <recommendedName>
        <fullName evidence="6">C2 domain-containing protein</fullName>
    </recommendedName>
</protein>
<dbReference type="PANTHER" id="PTHR46220:SF1">
    <property type="entry name" value="ADP-RIBOSYLATION FACTOR GTPASE-ACTIVATING PROTEIN AGD12"/>
    <property type="match status" value="1"/>
</dbReference>
<keyword evidence="3" id="KW-0863">Zinc-finger</keyword>
<dbReference type="Gene3D" id="2.60.40.150">
    <property type="entry name" value="C2 domain"/>
    <property type="match status" value="1"/>
</dbReference>
<comment type="caution">
    <text evidence="7">The sequence shown here is derived from an EMBL/GenBank/DDBJ whole genome shotgun (WGS) entry which is preliminary data.</text>
</comment>
<dbReference type="GO" id="GO:0005096">
    <property type="term" value="F:GTPase activator activity"/>
    <property type="evidence" value="ECO:0007669"/>
    <property type="project" value="UniProtKB-KW"/>
</dbReference>
<dbReference type="InterPro" id="IPR001164">
    <property type="entry name" value="ArfGAP_dom"/>
</dbReference>
<dbReference type="SMART" id="SM00105">
    <property type="entry name" value="ArfGap"/>
    <property type="match status" value="1"/>
</dbReference>
<evidence type="ECO:0000256" key="3">
    <source>
        <dbReference type="ARBA" id="ARBA00022771"/>
    </source>
</evidence>
<evidence type="ECO:0000259" key="6">
    <source>
        <dbReference type="PROSITE" id="PS50004"/>
    </source>
</evidence>
<dbReference type="PROSITE" id="PS50004">
    <property type="entry name" value="C2"/>
    <property type="match status" value="1"/>
</dbReference>
<evidence type="ECO:0000256" key="1">
    <source>
        <dbReference type="ARBA" id="ARBA00022468"/>
    </source>
</evidence>
<evidence type="ECO:0000256" key="5">
    <source>
        <dbReference type="ARBA" id="ARBA00022837"/>
    </source>
</evidence>
<dbReference type="InterPro" id="IPR000008">
    <property type="entry name" value="C2_dom"/>
</dbReference>
<keyword evidence="5" id="KW-0106">Calcium</keyword>
<evidence type="ECO:0000313" key="8">
    <source>
        <dbReference type="Proteomes" id="UP000306102"/>
    </source>
</evidence>
<dbReference type="SUPFAM" id="SSF57863">
    <property type="entry name" value="ArfGap/RecO-like zinc finger"/>
    <property type="match status" value="3"/>
</dbReference>